<dbReference type="AlphaFoldDB" id="A0A316Z181"/>
<dbReference type="RefSeq" id="XP_025595113.1">
    <property type="nucleotide sequence ID" value="XM_025744464.1"/>
</dbReference>
<evidence type="ECO:0000313" key="3">
    <source>
        <dbReference type="Proteomes" id="UP000245946"/>
    </source>
</evidence>
<name>A0A316Z181_9BASI</name>
<feature type="region of interest" description="Disordered" evidence="1">
    <location>
        <begin position="213"/>
        <end position="234"/>
    </location>
</feature>
<evidence type="ECO:0000256" key="1">
    <source>
        <dbReference type="SAM" id="MobiDB-lite"/>
    </source>
</evidence>
<feature type="compositionally biased region" description="Low complexity" evidence="1">
    <location>
        <begin position="274"/>
        <end position="287"/>
    </location>
</feature>
<feature type="region of interest" description="Disordered" evidence="1">
    <location>
        <begin position="69"/>
        <end position="179"/>
    </location>
</feature>
<feature type="compositionally biased region" description="Polar residues" evidence="1">
    <location>
        <begin position="385"/>
        <end position="414"/>
    </location>
</feature>
<sequence length="467" mass="47731">MPAAAASAAPATPMSAPQLQRALAEAQDELLAGSGAAALRPARNADATTGTLAAVTRAGSRLERIVDAAPAVGSAAPSPLPRVPKSGALPDDDDEHDALPASRLRLAPSVLRTAAPHARHRASSAASSASGSSTPSSPRSPLSPGLASPPPQWATALSWSPPRGPSPAPGAPSDASPRELPGIAAARALLGEAPARPRWRPTAALLACAERGTTAHGEASLPGTARLDTHGTASRSATPSFFLQSFPDNEDCHAEATHHALPLFFDSSAEPSPSLSAGLLSSSPASSTQRRSALASPRLPTTASASPALLSKSTAPSALSSTSATVRLHGNARSAREYGDVGPADEIEDSFTRARSARRDDGSSDESLAELAPEIAARPRLRRSASGSSNRSWQSGTSVGSAEVQSPSRSSASERQAPAEASISPAPNGQTHGRFARDVHCIGWVEIGGKAKGHVEYEIRVLTKEQR</sequence>
<proteinExistence type="predicted"/>
<gene>
    <name evidence="2" type="ORF">FA09DRAFT_341562</name>
</gene>
<feature type="region of interest" description="Disordered" evidence="1">
    <location>
        <begin position="274"/>
        <end position="434"/>
    </location>
</feature>
<feature type="compositionally biased region" description="Low complexity" evidence="1">
    <location>
        <begin position="123"/>
        <end position="146"/>
    </location>
</feature>
<accession>A0A316Z181</accession>
<protein>
    <submittedName>
        <fullName evidence="2">Uncharacterized protein</fullName>
    </submittedName>
</protein>
<keyword evidence="3" id="KW-1185">Reference proteome</keyword>
<dbReference type="GeneID" id="37272008"/>
<feature type="compositionally biased region" description="Low complexity" evidence="1">
    <location>
        <begin position="299"/>
        <end position="325"/>
    </location>
</feature>
<dbReference type="EMBL" id="KZ819308">
    <property type="protein sequence ID" value="PWN94834.1"/>
    <property type="molecule type" value="Genomic_DNA"/>
</dbReference>
<organism evidence="2 3">
    <name type="scientific">Tilletiopsis washingtonensis</name>
    <dbReference type="NCBI Taxonomy" id="58919"/>
    <lineage>
        <taxon>Eukaryota</taxon>
        <taxon>Fungi</taxon>
        <taxon>Dikarya</taxon>
        <taxon>Basidiomycota</taxon>
        <taxon>Ustilaginomycotina</taxon>
        <taxon>Exobasidiomycetes</taxon>
        <taxon>Entylomatales</taxon>
        <taxon>Entylomatales incertae sedis</taxon>
        <taxon>Tilletiopsis</taxon>
    </lineage>
</organism>
<dbReference type="Proteomes" id="UP000245946">
    <property type="component" value="Unassembled WGS sequence"/>
</dbReference>
<evidence type="ECO:0000313" key="2">
    <source>
        <dbReference type="EMBL" id="PWN94834.1"/>
    </source>
</evidence>
<reference evidence="2 3" key="1">
    <citation type="journal article" date="2018" name="Mol. Biol. Evol.">
        <title>Broad Genomic Sampling Reveals a Smut Pathogenic Ancestry of the Fungal Clade Ustilaginomycotina.</title>
        <authorList>
            <person name="Kijpornyongpan T."/>
            <person name="Mondo S.J."/>
            <person name="Barry K."/>
            <person name="Sandor L."/>
            <person name="Lee J."/>
            <person name="Lipzen A."/>
            <person name="Pangilinan J."/>
            <person name="LaButti K."/>
            <person name="Hainaut M."/>
            <person name="Henrissat B."/>
            <person name="Grigoriev I.V."/>
            <person name="Spatafora J.W."/>
            <person name="Aime M.C."/>
        </authorList>
    </citation>
    <scope>NUCLEOTIDE SEQUENCE [LARGE SCALE GENOMIC DNA]</scope>
    <source>
        <strain evidence="2 3">MCA 4186</strain>
    </source>
</reference>